<evidence type="ECO:0000256" key="3">
    <source>
        <dbReference type="ARBA" id="ARBA00022771"/>
    </source>
</evidence>
<keyword evidence="10" id="KW-1185">Reference proteome</keyword>
<dbReference type="InterPro" id="IPR001005">
    <property type="entry name" value="SANT/Myb"/>
</dbReference>
<dbReference type="SMART" id="SM00717">
    <property type="entry name" value="SANT"/>
    <property type="match status" value="1"/>
</dbReference>
<dbReference type="SUPFAM" id="SSF46689">
    <property type="entry name" value="Homeodomain-like"/>
    <property type="match status" value="1"/>
</dbReference>
<organism evidence="9 10">
    <name type="scientific">Cucumis sativus</name>
    <name type="common">Cucumber</name>
    <dbReference type="NCBI Taxonomy" id="3659"/>
    <lineage>
        <taxon>Eukaryota</taxon>
        <taxon>Viridiplantae</taxon>
        <taxon>Streptophyta</taxon>
        <taxon>Embryophyta</taxon>
        <taxon>Tracheophyta</taxon>
        <taxon>Spermatophyta</taxon>
        <taxon>Magnoliopsida</taxon>
        <taxon>eudicotyledons</taxon>
        <taxon>Gunneridae</taxon>
        <taxon>Pentapetalae</taxon>
        <taxon>rosids</taxon>
        <taxon>fabids</taxon>
        <taxon>Cucurbitales</taxon>
        <taxon>Cucurbitaceae</taxon>
        <taxon>Benincaseae</taxon>
        <taxon>Cucumis</taxon>
    </lineage>
</organism>
<feature type="compositionally biased region" description="Basic and acidic residues" evidence="6">
    <location>
        <begin position="375"/>
        <end position="391"/>
    </location>
</feature>
<comment type="subcellular location">
    <subcellularLocation>
        <location evidence="1">Nucleus</location>
    </subcellularLocation>
</comment>
<dbReference type="OMA" id="MIGVDQT"/>
<dbReference type="InterPro" id="IPR013083">
    <property type="entry name" value="Znf_RING/FYVE/PHD"/>
</dbReference>
<feature type="region of interest" description="Disordered" evidence="6">
    <location>
        <begin position="143"/>
        <end position="208"/>
    </location>
</feature>
<evidence type="ECO:0000256" key="2">
    <source>
        <dbReference type="ARBA" id="ARBA00022723"/>
    </source>
</evidence>
<dbReference type="Gene3D" id="3.30.40.10">
    <property type="entry name" value="Zinc/RING finger domain, C3HC4 (zinc finger)"/>
    <property type="match status" value="1"/>
</dbReference>
<sequence>MRIKTRRGGRCKPSRRSVTSTPSPMASSPLPDQDVPNVEDNTLHDASNKETDDVLDKIDCFQKDTCTRCDESGDLLVCTEPGCPIALHELCMSCEPSFDEDGRFYCPYCSYKRALIRVNELRRKTMVAKRALSDFIDTRMVGGDNSPRMGEAGKKKSDDVSTCGGDVNLPNHGSHLCNESSRDHDIQVEQNQSNEGEDRARAGGDVEPTSMVGVNSEIHDGPIVSNVSNSSHSAPTVQPCEDRMDEETHEAETSGTHQVESLEDKEDGITMDKEILRPIDDIQDDRIAMDHGQLETPGAYHYGEATAQELQEKDGGREQIQPDNEKMLENIVPASGNNDLKNKTTVKKRRFKTKANRRTDLQNVNSPRKSLRLQTPEEKKSPRIRTPEPRRKSPHIQTPEPRKNSPRLQTPKPQKDNTIKIEKVSVSRNLKPQPASHNQLKSLDFHSGKRKRMRWSVEEEEMLKEGVRKFSSTTNKNLPWRKILEFGRHIFDDTRTPVDLKDKWRSLLGR</sequence>
<evidence type="ECO:0000259" key="7">
    <source>
        <dbReference type="PROSITE" id="PS50090"/>
    </source>
</evidence>
<dbReference type="InterPro" id="IPR019786">
    <property type="entry name" value="Zinc_finger_PHD-type_CS"/>
</dbReference>
<evidence type="ECO:0000256" key="4">
    <source>
        <dbReference type="ARBA" id="ARBA00022833"/>
    </source>
</evidence>
<dbReference type="InterPro" id="IPR001965">
    <property type="entry name" value="Znf_PHD"/>
</dbReference>
<reference evidence="9 10" key="1">
    <citation type="journal article" date="2009" name="Nat. Genet.">
        <title>The genome of the cucumber, Cucumis sativus L.</title>
        <authorList>
            <person name="Huang S."/>
            <person name="Li R."/>
            <person name="Zhang Z."/>
            <person name="Li L."/>
            <person name="Gu X."/>
            <person name="Fan W."/>
            <person name="Lucas W.J."/>
            <person name="Wang X."/>
            <person name="Xie B."/>
            <person name="Ni P."/>
            <person name="Ren Y."/>
            <person name="Zhu H."/>
            <person name="Li J."/>
            <person name="Lin K."/>
            <person name="Jin W."/>
            <person name="Fei Z."/>
            <person name="Li G."/>
            <person name="Staub J."/>
            <person name="Kilian A."/>
            <person name="van der Vossen E.A."/>
            <person name="Wu Y."/>
            <person name="Guo J."/>
            <person name="He J."/>
            <person name="Jia Z."/>
            <person name="Ren Y."/>
            <person name="Tian G."/>
            <person name="Lu Y."/>
            <person name="Ruan J."/>
            <person name="Qian W."/>
            <person name="Wang M."/>
            <person name="Huang Q."/>
            <person name="Li B."/>
            <person name="Xuan Z."/>
            <person name="Cao J."/>
            <person name="Asan"/>
            <person name="Wu Z."/>
            <person name="Zhang J."/>
            <person name="Cai Q."/>
            <person name="Bai Y."/>
            <person name="Zhao B."/>
            <person name="Han Y."/>
            <person name="Li Y."/>
            <person name="Li X."/>
            <person name="Wang S."/>
            <person name="Shi Q."/>
            <person name="Liu S."/>
            <person name="Cho W.K."/>
            <person name="Kim J.Y."/>
            <person name="Xu Y."/>
            <person name="Heller-Uszynska K."/>
            <person name="Miao H."/>
            <person name="Cheng Z."/>
            <person name="Zhang S."/>
            <person name="Wu J."/>
            <person name="Yang Y."/>
            <person name="Kang H."/>
            <person name="Li M."/>
            <person name="Liang H."/>
            <person name="Ren X."/>
            <person name="Shi Z."/>
            <person name="Wen M."/>
            <person name="Jian M."/>
            <person name="Yang H."/>
            <person name="Zhang G."/>
            <person name="Yang Z."/>
            <person name="Chen R."/>
            <person name="Liu S."/>
            <person name="Li J."/>
            <person name="Ma L."/>
            <person name="Liu H."/>
            <person name="Zhou Y."/>
            <person name="Zhao J."/>
            <person name="Fang X."/>
            <person name="Li G."/>
            <person name="Fang L."/>
            <person name="Li Y."/>
            <person name="Liu D."/>
            <person name="Zheng H."/>
            <person name="Zhang Y."/>
            <person name="Qin N."/>
            <person name="Li Z."/>
            <person name="Yang G."/>
            <person name="Yang S."/>
            <person name="Bolund L."/>
            <person name="Kristiansen K."/>
            <person name="Zheng H."/>
            <person name="Li S."/>
            <person name="Zhang X."/>
            <person name="Yang H."/>
            <person name="Wang J."/>
            <person name="Sun R."/>
            <person name="Zhang B."/>
            <person name="Jiang S."/>
            <person name="Wang J."/>
            <person name="Du Y."/>
            <person name="Li S."/>
        </authorList>
    </citation>
    <scope>NUCLEOTIDE SEQUENCE [LARGE SCALE GENOMIC DNA]</scope>
    <source>
        <strain evidence="10">cv. 9930</strain>
    </source>
</reference>
<feature type="domain" description="HTH myb-type" evidence="8">
    <location>
        <begin position="449"/>
        <end position="510"/>
    </location>
</feature>
<dbReference type="KEGG" id="csv:101213119"/>
<gene>
    <name evidence="9" type="ORF">Csa_7G030500</name>
</gene>
<evidence type="ECO:0000256" key="6">
    <source>
        <dbReference type="SAM" id="MobiDB-lite"/>
    </source>
</evidence>
<dbReference type="PROSITE" id="PS01359">
    <property type="entry name" value="ZF_PHD_1"/>
    <property type="match status" value="1"/>
</dbReference>
<dbReference type="InterPro" id="IPR009057">
    <property type="entry name" value="Homeodomain-like_sf"/>
</dbReference>
<keyword evidence="5" id="KW-0539">Nucleus</keyword>
<feature type="compositionally biased region" description="Polar residues" evidence="6">
    <location>
        <begin position="225"/>
        <end position="236"/>
    </location>
</feature>
<reference evidence="9 10" key="3">
    <citation type="journal article" date="2010" name="BMC Genomics">
        <title>Transcriptome sequencing and comparative analysis of cucumber flowers with different sex types.</title>
        <authorList>
            <person name="Guo S."/>
            <person name="Zheng Y."/>
            <person name="Joung J.G."/>
            <person name="Liu S."/>
            <person name="Zhang Z."/>
            <person name="Crasta O.R."/>
            <person name="Sobral B.W."/>
            <person name="Xu Y."/>
            <person name="Huang S."/>
            <person name="Fei Z."/>
        </authorList>
    </citation>
    <scope>NUCLEOTIDE SEQUENCE [LARGE SCALE GENOMIC DNA]</scope>
    <source>
        <strain evidence="10">cv. 9930</strain>
    </source>
</reference>
<keyword evidence="2" id="KW-0479">Metal-binding</keyword>
<dbReference type="SMART" id="SM00249">
    <property type="entry name" value="PHD"/>
    <property type="match status" value="1"/>
</dbReference>
<dbReference type="Gene3D" id="1.10.10.60">
    <property type="entry name" value="Homeodomain-like"/>
    <property type="match status" value="1"/>
</dbReference>
<dbReference type="InterPro" id="IPR011011">
    <property type="entry name" value="Znf_FYVE_PHD"/>
</dbReference>
<dbReference type="GO" id="GO:0008270">
    <property type="term" value="F:zinc ion binding"/>
    <property type="evidence" value="ECO:0007669"/>
    <property type="project" value="UniProtKB-KW"/>
</dbReference>
<dbReference type="STRING" id="3659.A0A0A0K518"/>
<dbReference type="OrthoDB" id="608866at2759"/>
<dbReference type="PROSITE" id="PS51294">
    <property type="entry name" value="HTH_MYB"/>
    <property type="match status" value="1"/>
</dbReference>
<accession>A0A0A0K518</accession>
<dbReference type="AlphaFoldDB" id="A0A0A0K518"/>
<dbReference type="eggNOG" id="ENOG502S1HM">
    <property type="taxonomic scope" value="Eukaryota"/>
</dbReference>
<feature type="region of interest" description="Disordered" evidence="6">
    <location>
        <begin position="1"/>
        <end position="48"/>
    </location>
</feature>
<dbReference type="PROSITE" id="PS50090">
    <property type="entry name" value="MYB_LIKE"/>
    <property type="match status" value="1"/>
</dbReference>
<dbReference type="CDD" id="cd11660">
    <property type="entry name" value="SANT_TRF"/>
    <property type="match status" value="1"/>
</dbReference>
<proteinExistence type="predicted"/>
<evidence type="ECO:0000313" key="10">
    <source>
        <dbReference type="Proteomes" id="UP000029981"/>
    </source>
</evidence>
<feature type="region of interest" description="Disordered" evidence="6">
    <location>
        <begin position="222"/>
        <end position="269"/>
    </location>
</feature>
<feature type="domain" description="Myb-like" evidence="7">
    <location>
        <begin position="447"/>
        <end position="508"/>
    </location>
</feature>
<reference evidence="9 10" key="4">
    <citation type="journal article" date="2011" name="BMC Genomics">
        <title>RNA-Seq improves annotation of protein-coding genes in the cucumber genome.</title>
        <authorList>
            <person name="Li Z."/>
            <person name="Zhang Z."/>
            <person name="Yan P."/>
            <person name="Huang S."/>
            <person name="Fei Z."/>
            <person name="Lin K."/>
        </authorList>
    </citation>
    <scope>NUCLEOTIDE SEQUENCE [LARGE SCALE GENOMIC DNA]</scope>
    <source>
        <strain evidence="10">cv. 9930</strain>
    </source>
</reference>
<evidence type="ECO:0000256" key="5">
    <source>
        <dbReference type="ARBA" id="ARBA00023242"/>
    </source>
</evidence>
<evidence type="ECO:0000313" key="9">
    <source>
        <dbReference type="EMBL" id="KGN43387.1"/>
    </source>
</evidence>
<name>A0A0A0K518_CUCSA</name>
<dbReference type="Proteomes" id="UP000029981">
    <property type="component" value="Chromosome 7"/>
</dbReference>
<feature type="compositionally biased region" description="Basic residues" evidence="6">
    <location>
        <begin position="344"/>
        <end position="356"/>
    </location>
</feature>
<dbReference type="InterPro" id="IPR017930">
    <property type="entry name" value="Myb_dom"/>
</dbReference>
<protein>
    <submittedName>
        <fullName evidence="9">Uncharacterized protein</fullName>
    </submittedName>
</protein>
<dbReference type="Pfam" id="PF00249">
    <property type="entry name" value="Myb_DNA-binding"/>
    <property type="match status" value="1"/>
</dbReference>
<dbReference type="PANTHER" id="PTHR47863">
    <property type="entry name" value="RING/FYVE/PHD ZINC FINGER SUPERFAMILY PROTEIN"/>
    <property type="match status" value="1"/>
</dbReference>
<feature type="compositionally biased region" description="Basic residues" evidence="6">
    <location>
        <begin position="1"/>
        <end position="15"/>
    </location>
</feature>
<evidence type="ECO:0000256" key="1">
    <source>
        <dbReference type="ARBA" id="ARBA00004123"/>
    </source>
</evidence>
<dbReference type="Gramene" id="KGN43387">
    <property type="protein sequence ID" value="KGN43387"/>
    <property type="gene ID" value="Csa_7G030500"/>
</dbReference>
<keyword evidence="3" id="KW-0863">Zinc-finger</keyword>
<feature type="region of interest" description="Disordered" evidence="6">
    <location>
        <begin position="330"/>
        <end position="419"/>
    </location>
</feature>
<reference evidence="9 10" key="2">
    <citation type="journal article" date="2009" name="PLoS ONE">
        <title>An integrated genetic and cytogenetic map of the cucumber genome.</title>
        <authorList>
            <person name="Ren Y."/>
            <person name="Zhang Z."/>
            <person name="Liu J."/>
            <person name="Staub J.E."/>
            <person name="Han Y."/>
            <person name="Cheng Z."/>
            <person name="Li X."/>
            <person name="Lu J."/>
            <person name="Miao H."/>
            <person name="Kang H."/>
            <person name="Xie B."/>
            <person name="Gu X."/>
            <person name="Wang X."/>
            <person name="Du Y."/>
            <person name="Jin W."/>
            <person name="Huang S."/>
        </authorList>
    </citation>
    <scope>NUCLEOTIDE SEQUENCE [LARGE SCALE GENOMIC DNA]</scope>
    <source>
        <strain evidence="10">cv. 9930</strain>
    </source>
</reference>
<dbReference type="SUPFAM" id="SSF57903">
    <property type="entry name" value="FYVE/PHD zinc finger"/>
    <property type="match status" value="1"/>
</dbReference>
<evidence type="ECO:0000259" key="8">
    <source>
        <dbReference type="PROSITE" id="PS51294"/>
    </source>
</evidence>
<dbReference type="PANTHER" id="PTHR47863:SF5">
    <property type="entry name" value="HOMEODOMAIN-LIKE PROTEIN WITH RING_FYVE_PHD-TYPE ZINC FINGER DOMAIN-CONTAINING PROTEIN-RELATED"/>
    <property type="match status" value="1"/>
</dbReference>
<keyword evidence="4" id="KW-0862">Zinc</keyword>
<dbReference type="GO" id="GO:0005634">
    <property type="term" value="C:nucleus"/>
    <property type="evidence" value="ECO:0007669"/>
    <property type="project" value="UniProtKB-SubCell"/>
</dbReference>
<dbReference type="EMBL" id="CM002928">
    <property type="protein sequence ID" value="KGN43387.1"/>
    <property type="molecule type" value="Genomic_DNA"/>
</dbReference>